<accession>A2DIK2</accession>
<reference evidence="2" key="1">
    <citation type="submission" date="2006-10" db="EMBL/GenBank/DDBJ databases">
        <authorList>
            <person name="Amadeo P."/>
            <person name="Zhao Q."/>
            <person name="Wortman J."/>
            <person name="Fraser-Liggett C."/>
            <person name="Carlton J."/>
        </authorList>
    </citation>
    <scope>NUCLEOTIDE SEQUENCE</scope>
    <source>
        <strain evidence="2">G3</strain>
    </source>
</reference>
<dbReference type="KEGG" id="tva:5465336"/>
<dbReference type="EMBL" id="DS113204">
    <property type="protein sequence ID" value="EAY19806.1"/>
    <property type="molecule type" value="Genomic_DNA"/>
</dbReference>
<dbReference type="VEuPathDB" id="TrichDB:TVAG_178500"/>
<reference evidence="2" key="2">
    <citation type="journal article" date="2007" name="Science">
        <title>Draft genome sequence of the sexually transmitted pathogen Trichomonas vaginalis.</title>
        <authorList>
            <person name="Carlton J.M."/>
            <person name="Hirt R.P."/>
            <person name="Silva J.C."/>
            <person name="Delcher A.L."/>
            <person name="Schatz M."/>
            <person name="Zhao Q."/>
            <person name="Wortman J.R."/>
            <person name="Bidwell S.L."/>
            <person name="Alsmark U.C.M."/>
            <person name="Besteiro S."/>
            <person name="Sicheritz-Ponten T."/>
            <person name="Noel C.J."/>
            <person name="Dacks J.B."/>
            <person name="Foster P.G."/>
            <person name="Simillion C."/>
            <person name="Van de Peer Y."/>
            <person name="Miranda-Saavedra D."/>
            <person name="Barton G.J."/>
            <person name="Westrop G.D."/>
            <person name="Mueller S."/>
            <person name="Dessi D."/>
            <person name="Fiori P.L."/>
            <person name="Ren Q."/>
            <person name="Paulsen I."/>
            <person name="Zhang H."/>
            <person name="Bastida-Corcuera F.D."/>
            <person name="Simoes-Barbosa A."/>
            <person name="Brown M.T."/>
            <person name="Hayes R.D."/>
            <person name="Mukherjee M."/>
            <person name="Okumura C.Y."/>
            <person name="Schneider R."/>
            <person name="Smith A.J."/>
            <person name="Vanacova S."/>
            <person name="Villalvazo M."/>
            <person name="Haas B.J."/>
            <person name="Pertea M."/>
            <person name="Feldblyum T.V."/>
            <person name="Utterback T.R."/>
            <person name="Shu C.L."/>
            <person name="Osoegawa K."/>
            <person name="de Jong P.J."/>
            <person name="Hrdy I."/>
            <person name="Horvathova L."/>
            <person name="Zubacova Z."/>
            <person name="Dolezal P."/>
            <person name="Malik S.B."/>
            <person name="Logsdon J.M. Jr."/>
            <person name="Henze K."/>
            <person name="Gupta A."/>
            <person name="Wang C.C."/>
            <person name="Dunne R.L."/>
            <person name="Upcroft J.A."/>
            <person name="Upcroft P."/>
            <person name="White O."/>
            <person name="Salzberg S.L."/>
            <person name="Tang P."/>
            <person name="Chiu C.-H."/>
            <person name="Lee Y.-S."/>
            <person name="Embley T.M."/>
            <person name="Coombs G.H."/>
            <person name="Mottram J.C."/>
            <person name="Tachezy J."/>
            <person name="Fraser-Liggett C.M."/>
            <person name="Johnson P.J."/>
        </authorList>
    </citation>
    <scope>NUCLEOTIDE SEQUENCE [LARGE SCALE GENOMIC DNA]</scope>
    <source>
        <strain evidence="2">G3</strain>
    </source>
</reference>
<name>A2DIK2_TRIV3</name>
<dbReference type="VEuPathDB" id="TrichDB:TVAGG3_0602530"/>
<keyword evidence="1" id="KW-0732">Signal</keyword>
<protein>
    <submittedName>
        <fullName evidence="2">Intein C-terminal splicing region family protein</fullName>
    </submittedName>
</protein>
<dbReference type="RefSeq" id="XP_001580792.1">
    <property type="nucleotide sequence ID" value="XM_001580742.1"/>
</dbReference>
<feature type="chain" id="PRO_5002643136" evidence="1">
    <location>
        <begin position="19"/>
        <end position="328"/>
    </location>
</feature>
<dbReference type="InterPro" id="IPR030934">
    <property type="entry name" value="Intein_C"/>
</dbReference>
<dbReference type="PROSITE" id="PS50818">
    <property type="entry name" value="INTEIN_C_TER"/>
    <property type="match status" value="1"/>
</dbReference>
<dbReference type="InParanoid" id="A2DIK2"/>
<evidence type="ECO:0000256" key="1">
    <source>
        <dbReference type="SAM" id="SignalP"/>
    </source>
</evidence>
<keyword evidence="3" id="KW-1185">Reference proteome</keyword>
<organism evidence="2 3">
    <name type="scientific">Trichomonas vaginalis (strain ATCC PRA-98 / G3)</name>
    <dbReference type="NCBI Taxonomy" id="412133"/>
    <lineage>
        <taxon>Eukaryota</taxon>
        <taxon>Metamonada</taxon>
        <taxon>Parabasalia</taxon>
        <taxon>Trichomonadida</taxon>
        <taxon>Trichomonadidae</taxon>
        <taxon>Trichomonas</taxon>
    </lineage>
</organism>
<dbReference type="Proteomes" id="UP000001542">
    <property type="component" value="Unassembled WGS sequence"/>
</dbReference>
<feature type="signal peptide" evidence="1">
    <location>
        <begin position="1"/>
        <end position="18"/>
    </location>
</feature>
<evidence type="ECO:0000313" key="3">
    <source>
        <dbReference type="Proteomes" id="UP000001542"/>
    </source>
</evidence>
<gene>
    <name evidence="2" type="ORF">TVAG_178500</name>
</gene>
<proteinExistence type="predicted"/>
<dbReference type="AlphaFoldDB" id="A2DIK2"/>
<evidence type="ECO:0000313" key="2">
    <source>
        <dbReference type="EMBL" id="EAY19806.1"/>
    </source>
</evidence>
<sequence length="328" mass="36295">MFLCFFSLSLSSFDPGEYVYDVKEGGENFIIPGQTTIVISNSEDFAITYDIKVTRINSHVYETQDSQGSITIVPLDNSRITYATFKKTLFSCTSYSYIYGDNAYYSIAHEKGVNDDEEMQSSTSKCIIFISSFQSTFDISASSLPEGYSLSVFDLNANQIITVQNSQTTKQIGFSLFAVWTASALLPAGKLKIASSTLGSKTLFSKRIGTTETISIPPNSFSIALNPSYFTFSSTADQLTDYSFQSTDNARVQVTANSPATLFYTIYSYDSLECNTIDIFAGSNSFLNVGQNGGNVSFTMNQRNCFLVTSIDLMDYSFFAEKMKMDKI</sequence>